<dbReference type="PANTHER" id="PTHR42960:SF1">
    <property type="entry name" value="YCF46 PROTEIN"/>
    <property type="match status" value="1"/>
</dbReference>
<dbReference type="InterPro" id="IPR052381">
    <property type="entry name" value="AAA_domain_protein"/>
</dbReference>
<dbReference type="InterPro" id="IPR003959">
    <property type="entry name" value="ATPase_AAA_core"/>
</dbReference>
<dbReference type="SUPFAM" id="SSF52540">
    <property type="entry name" value="P-loop containing nucleoside triphosphate hydrolases"/>
    <property type="match status" value="1"/>
</dbReference>
<dbReference type="Gene3D" id="1.10.8.60">
    <property type="match status" value="1"/>
</dbReference>
<proteinExistence type="inferred from homology"/>
<dbReference type="GO" id="GO:0016887">
    <property type="term" value="F:ATP hydrolysis activity"/>
    <property type="evidence" value="ECO:0007669"/>
    <property type="project" value="InterPro"/>
</dbReference>
<keyword evidence="7" id="KW-1185">Reference proteome</keyword>
<dbReference type="Pfam" id="PF00004">
    <property type="entry name" value="AAA"/>
    <property type="match status" value="1"/>
</dbReference>
<gene>
    <name evidence="6" type="ORF">GCM10017083_05340</name>
</gene>
<comment type="similarity">
    <text evidence="3">Belongs to the AAA ATPase family. Highly divergent.</text>
</comment>
<evidence type="ECO:0000256" key="2">
    <source>
        <dbReference type="ARBA" id="ARBA00022840"/>
    </source>
</evidence>
<accession>A0A918XPD0</accession>
<dbReference type="InterPro" id="IPR003593">
    <property type="entry name" value="AAA+_ATPase"/>
</dbReference>
<dbReference type="RefSeq" id="WP_189987350.1">
    <property type="nucleotide sequence ID" value="NZ_BMZS01000001.1"/>
</dbReference>
<dbReference type="AlphaFoldDB" id="A0A918XPD0"/>
<dbReference type="GO" id="GO:0005524">
    <property type="term" value="F:ATP binding"/>
    <property type="evidence" value="ECO:0007669"/>
    <property type="project" value="UniProtKB-KW"/>
</dbReference>
<feature type="domain" description="AAA+ ATPase" evidence="5">
    <location>
        <begin position="120"/>
        <end position="256"/>
    </location>
</feature>
<organism evidence="6 7">
    <name type="scientific">Thalassobaculum fulvum</name>
    <dbReference type="NCBI Taxonomy" id="1633335"/>
    <lineage>
        <taxon>Bacteria</taxon>
        <taxon>Pseudomonadati</taxon>
        <taxon>Pseudomonadota</taxon>
        <taxon>Alphaproteobacteria</taxon>
        <taxon>Rhodospirillales</taxon>
        <taxon>Thalassobaculaceae</taxon>
        <taxon>Thalassobaculum</taxon>
    </lineage>
</organism>
<reference evidence="6" key="2">
    <citation type="submission" date="2020-09" db="EMBL/GenBank/DDBJ databases">
        <authorList>
            <person name="Sun Q."/>
            <person name="Kim S."/>
        </authorList>
    </citation>
    <scope>NUCLEOTIDE SEQUENCE</scope>
    <source>
        <strain evidence="6">KCTC 42651</strain>
    </source>
</reference>
<dbReference type="SMART" id="SM00382">
    <property type="entry name" value="AAA"/>
    <property type="match status" value="1"/>
</dbReference>
<evidence type="ECO:0000256" key="4">
    <source>
        <dbReference type="ARBA" id="ARBA00040480"/>
    </source>
</evidence>
<evidence type="ECO:0000256" key="3">
    <source>
        <dbReference type="ARBA" id="ARBA00038088"/>
    </source>
</evidence>
<dbReference type="PANTHER" id="PTHR42960">
    <property type="entry name" value="YCF46 PROTEIN"/>
    <property type="match status" value="1"/>
</dbReference>
<evidence type="ECO:0000313" key="7">
    <source>
        <dbReference type="Proteomes" id="UP000630353"/>
    </source>
</evidence>
<sequence length="364" mass="39247">MRAYVARFIDGAARSGAVAVPDDPEALIDQLADAAVGLSQRELENAIAYATVDDLAIDESDVQQIFRQKRQAIRKSGLLEFVDTGGLSLDDVGGLARLKGWLHRRRHALGRAGAGFGLAVPKGVLLTGVPGCGKSWSARCVAAAWGLPLVRLDMGRIFDSLVGASEAHMRNAIAVSEAVSPCILWIDEIEKGLSRPGQQVGDSGVSLRVLGTFLTWLQEKTSPVFVVATANDILHLPPEIVRKGRFDAVFFVDLPDEDERRAILDIHLKRVDRADDPLDLDALVELSGSSDGLDRGGMTGAEIAAWVDDAMLYAFERSLDGEAPDLSHEDFVRALDEMPILAKIRDKDIAALRGWATAHAQPAS</sequence>
<comment type="caution">
    <text evidence="6">The sequence shown here is derived from an EMBL/GenBank/DDBJ whole genome shotgun (WGS) entry which is preliminary data.</text>
</comment>
<dbReference type="EMBL" id="BMZS01000001">
    <property type="protein sequence ID" value="GHD41208.1"/>
    <property type="molecule type" value="Genomic_DNA"/>
</dbReference>
<dbReference type="InterPro" id="IPR027417">
    <property type="entry name" value="P-loop_NTPase"/>
</dbReference>
<evidence type="ECO:0000256" key="1">
    <source>
        <dbReference type="ARBA" id="ARBA00022741"/>
    </source>
</evidence>
<protein>
    <recommendedName>
        <fullName evidence="4">Uncharacterized AAA domain-containing protein ycf46</fullName>
    </recommendedName>
</protein>
<evidence type="ECO:0000259" key="5">
    <source>
        <dbReference type="SMART" id="SM00382"/>
    </source>
</evidence>
<evidence type="ECO:0000313" key="6">
    <source>
        <dbReference type="EMBL" id="GHD41208.1"/>
    </source>
</evidence>
<reference evidence="6" key="1">
    <citation type="journal article" date="2014" name="Int. J. Syst. Evol. Microbiol.">
        <title>Complete genome sequence of Corynebacterium casei LMG S-19264T (=DSM 44701T), isolated from a smear-ripened cheese.</title>
        <authorList>
            <consortium name="US DOE Joint Genome Institute (JGI-PGF)"/>
            <person name="Walter F."/>
            <person name="Albersmeier A."/>
            <person name="Kalinowski J."/>
            <person name="Ruckert C."/>
        </authorList>
    </citation>
    <scope>NUCLEOTIDE SEQUENCE</scope>
    <source>
        <strain evidence="6">KCTC 42651</strain>
    </source>
</reference>
<keyword evidence="2" id="KW-0067">ATP-binding</keyword>
<dbReference type="Proteomes" id="UP000630353">
    <property type="component" value="Unassembled WGS sequence"/>
</dbReference>
<dbReference type="Gene3D" id="3.40.50.300">
    <property type="entry name" value="P-loop containing nucleotide triphosphate hydrolases"/>
    <property type="match status" value="1"/>
</dbReference>
<keyword evidence="1" id="KW-0547">Nucleotide-binding</keyword>
<name>A0A918XPD0_9PROT</name>